<dbReference type="Pfam" id="PF13489">
    <property type="entry name" value="Methyltransf_23"/>
    <property type="match status" value="1"/>
</dbReference>
<feature type="domain" description="C-methyltransferase" evidence="2">
    <location>
        <begin position="281"/>
        <end position="439"/>
    </location>
</feature>
<evidence type="ECO:0000259" key="1">
    <source>
        <dbReference type="Pfam" id="PF08421"/>
    </source>
</evidence>
<accession>A0A1M6W406</accession>
<dbReference type="Proteomes" id="UP000183947">
    <property type="component" value="Unassembled WGS sequence"/>
</dbReference>
<dbReference type="Gene3D" id="3.40.50.720">
    <property type="entry name" value="NAD(P)-binding Rossmann-like Domain"/>
    <property type="match status" value="1"/>
</dbReference>
<dbReference type="EMBL" id="FRAS01000007">
    <property type="protein sequence ID" value="SHK88514.1"/>
    <property type="molecule type" value="Genomic_DNA"/>
</dbReference>
<dbReference type="RefSeq" id="WP_084548925.1">
    <property type="nucleotide sequence ID" value="NZ_FRAS01000007.1"/>
</dbReference>
<dbReference type="Pfam" id="PF08421">
    <property type="entry name" value="Methyltransf_13"/>
    <property type="match status" value="1"/>
</dbReference>
<dbReference type="SUPFAM" id="SSF53335">
    <property type="entry name" value="S-adenosyl-L-methionine-dependent methyltransferases"/>
    <property type="match status" value="1"/>
</dbReference>
<keyword evidence="3" id="KW-0489">Methyltransferase</keyword>
<dbReference type="PANTHER" id="PTHR43861">
    <property type="entry name" value="TRANS-ACONITATE 2-METHYLTRANSFERASE-RELATED"/>
    <property type="match status" value="1"/>
</dbReference>
<feature type="domain" description="Methyltransferase putative zinc binding" evidence="1">
    <location>
        <begin position="39"/>
        <end position="100"/>
    </location>
</feature>
<evidence type="ECO:0000313" key="4">
    <source>
        <dbReference type="Proteomes" id="UP000183947"/>
    </source>
</evidence>
<organism evidence="3 4">
    <name type="scientific">Hymenobacter psychrotolerans DSM 18569</name>
    <dbReference type="NCBI Taxonomy" id="1121959"/>
    <lineage>
        <taxon>Bacteria</taxon>
        <taxon>Pseudomonadati</taxon>
        <taxon>Bacteroidota</taxon>
        <taxon>Cytophagia</taxon>
        <taxon>Cytophagales</taxon>
        <taxon>Hymenobacteraceae</taxon>
        <taxon>Hymenobacter</taxon>
    </lineage>
</organism>
<dbReference type="InterPro" id="IPR013630">
    <property type="entry name" value="Methyltransf_Zn-bd_dom_put"/>
</dbReference>
<dbReference type="Gene3D" id="3.40.50.150">
    <property type="entry name" value="Vaccinia Virus protein VP39"/>
    <property type="match status" value="1"/>
</dbReference>
<dbReference type="OrthoDB" id="9815644at2"/>
<dbReference type="Gene3D" id="6.20.50.110">
    <property type="entry name" value="Methyltransferase, zinc-binding domain"/>
    <property type="match status" value="1"/>
</dbReference>
<keyword evidence="4" id="KW-1185">Reference proteome</keyword>
<dbReference type="InterPro" id="IPR013691">
    <property type="entry name" value="MeTrfase_14"/>
</dbReference>
<dbReference type="InterPro" id="IPR029063">
    <property type="entry name" value="SAM-dependent_MTases_sf"/>
</dbReference>
<dbReference type="AlphaFoldDB" id="A0A1M6W406"/>
<dbReference type="Gene3D" id="6.10.250.3100">
    <property type="match status" value="1"/>
</dbReference>
<reference evidence="4" key="1">
    <citation type="submission" date="2016-11" db="EMBL/GenBank/DDBJ databases">
        <authorList>
            <person name="Varghese N."/>
            <person name="Submissions S."/>
        </authorList>
    </citation>
    <scope>NUCLEOTIDE SEQUENCE [LARGE SCALE GENOMIC DNA]</scope>
    <source>
        <strain evidence="4">DSM 18569</strain>
    </source>
</reference>
<dbReference type="STRING" id="1121959.SAMN02746009_01743"/>
<name>A0A1M6W406_9BACT</name>
<dbReference type="InterPro" id="IPR038576">
    <property type="entry name" value="Methyltransf_Zn-bd_dom_put_sf"/>
</dbReference>
<dbReference type="GO" id="GO:0032259">
    <property type="term" value="P:methylation"/>
    <property type="evidence" value="ECO:0007669"/>
    <property type="project" value="UniProtKB-KW"/>
</dbReference>
<proteinExistence type="predicted"/>
<evidence type="ECO:0000313" key="3">
    <source>
        <dbReference type="EMBL" id="SHK88514.1"/>
    </source>
</evidence>
<gene>
    <name evidence="3" type="ORF">SAMN02746009_01743</name>
</gene>
<sequence length="445" mass="49638">MYALSAPSTAALSEGTAVECTPAPRASRPKPVEPPASPCRFCGAPLDVTFVNLGTSPLCQHHVRPHQYNHAEAFYPLHARVCRACFLVQLDKFVTSEQIFQDDYAYFSSYSASWLRHASRYTDMATARFELDADSQVVEVASNDGYLLQYFVAKGIPVLGIEPARNVAEVARGKGIDTLGRFFGCETAQYVAATTGQADLLLGNNVLAHVPDINDFVAGMKLLLKPEGVITMEFPHLLRLMEGNQFDTIYHEHFSYLSFYTVELIFAHHGLTLFDVEELSTHGGSLRIFARHTGAAGWPVSERVMELRAREVQDGITSLASYADFEEKAKETKRKLLEFLIDAKRRGKTVVGYGAPGKGNTLLNYCGIHTDFLDYTVDVSPHKQGNFLPGTRIPICHPDLIFETRPDYVLILPWNLREEIMEQMAGIRKWGGRFVVPIPEVLIYA</sequence>
<dbReference type="PANTHER" id="PTHR43861:SF5">
    <property type="entry name" value="BLL5978 PROTEIN"/>
    <property type="match status" value="1"/>
</dbReference>
<dbReference type="Pfam" id="PF08484">
    <property type="entry name" value="Methyltransf_14"/>
    <property type="match status" value="1"/>
</dbReference>
<dbReference type="GO" id="GO:0008168">
    <property type="term" value="F:methyltransferase activity"/>
    <property type="evidence" value="ECO:0007669"/>
    <property type="project" value="UniProtKB-KW"/>
</dbReference>
<protein>
    <submittedName>
        <fullName evidence="3">Methyltransferase domain-containing protein</fullName>
    </submittedName>
</protein>
<keyword evidence="3" id="KW-0808">Transferase</keyword>
<evidence type="ECO:0000259" key="2">
    <source>
        <dbReference type="Pfam" id="PF08484"/>
    </source>
</evidence>